<organism evidence="1 2">
    <name type="scientific">Violaceomyces palustris</name>
    <dbReference type="NCBI Taxonomy" id="1673888"/>
    <lineage>
        <taxon>Eukaryota</taxon>
        <taxon>Fungi</taxon>
        <taxon>Dikarya</taxon>
        <taxon>Basidiomycota</taxon>
        <taxon>Ustilaginomycotina</taxon>
        <taxon>Ustilaginomycetes</taxon>
        <taxon>Violaceomycetales</taxon>
        <taxon>Violaceomycetaceae</taxon>
        <taxon>Violaceomyces</taxon>
    </lineage>
</organism>
<dbReference type="EMBL" id="KZ820211">
    <property type="protein sequence ID" value="PWN48394.1"/>
    <property type="molecule type" value="Genomic_DNA"/>
</dbReference>
<protein>
    <submittedName>
        <fullName evidence="1">HXT5-hexose transporter</fullName>
    </submittedName>
</protein>
<evidence type="ECO:0000313" key="2">
    <source>
        <dbReference type="Proteomes" id="UP000245626"/>
    </source>
</evidence>
<gene>
    <name evidence="1" type="ORF">IE53DRAFT_375617</name>
</gene>
<accession>A0ACD0NRG9</accession>
<reference evidence="1 2" key="1">
    <citation type="journal article" date="2018" name="Mol. Biol. Evol.">
        <title>Broad Genomic Sampling Reveals a Smut Pathogenic Ancestry of the Fungal Clade Ustilaginomycotina.</title>
        <authorList>
            <person name="Kijpornyongpan T."/>
            <person name="Mondo S.J."/>
            <person name="Barry K."/>
            <person name="Sandor L."/>
            <person name="Lee J."/>
            <person name="Lipzen A."/>
            <person name="Pangilinan J."/>
            <person name="LaButti K."/>
            <person name="Hainaut M."/>
            <person name="Henrissat B."/>
            <person name="Grigoriev I.V."/>
            <person name="Spatafora J.W."/>
            <person name="Aime M.C."/>
        </authorList>
    </citation>
    <scope>NUCLEOTIDE SEQUENCE [LARGE SCALE GENOMIC DNA]</scope>
    <source>
        <strain evidence="1 2">SA 807</strain>
    </source>
</reference>
<keyword evidence="2" id="KW-1185">Reference proteome</keyword>
<proteinExistence type="predicted"/>
<evidence type="ECO:0000313" key="1">
    <source>
        <dbReference type="EMBL" id="PWN48394.1"/>
    </source>
</evidence>
<name>A0ACD0NRG9_9BASI</name>
<dbReference type="Proteomes" id="UP000245626">
    <property type="component" value="Unassembled WGS sequence"/>
</dbReference>
<sequence>MVFTVRGTPIGALTVFIAVLASMGGFLFGWDTGQISGLLIMSDFKERFAQGPPGEKAFNTWIEGVIVSLLSVGTAFGVMLGAPIADFFGRRRAMTIECIVFNLGVIIQVTAFHAWYQLAIGRFVTGLGVGALSAAVPMYQSETVPRQVRGALVGTYQLFITFGILLAYATNIGTNQYDGSAQWRVPIGLGIAFATILGVGILFCPESPRWLASQGREEEAMASVAAVRAAKLGDGNPWVEAEFKDIIDSIREDEKREKAGWIDCFKPANKTLYRTLLGITLQAGQQLTGANYFFYYGTQIFGSVGISDPFVTQIILGGVNFGCTFLGLYVLERFGRRIPLIVGAAWMSAWLFVFAIAGTVAGPEITDPAIGKLLIVSACLFILAYASTWAPGIWIFIGESFALRTRAKQAALATLSNWVWNFLISFFTQPISADIHYAYGFIFAGANLANFFIAYFFVYESSDLSLESVDEMYNDAACKPWNSRKWSPAGHASRDQVRDKEAQQGVEVGQWSKSPSAMAGDEAEKEREPPNPL</sequence>